<evidence type="ECO:0000313" key="2">
    <source>
        <dbReference type="Proteomes" id="UP000467522"/>
    </source>
</evidence>
<dbReference type="EMBL" id="WNDV01000004">
    <property type="protein sequence ID" value="KAF1039170.1"/>
    <property type="molecule type" value="Genomic_DNA"/>
</dbReference>
<protein>
    <recommendedName>
        <fullName evidence="3">Uroporphyrin-III C-methyltransferase</fullName>
    </recommendedName>
</protein>
<name>A0A833PVQ4_BURL3</name>
<gene>
    <name evidence="1" type="ORF">GAK33_01752</name>
</gene>
<accession>A0A833PVQ4</accession>
<evidence type="ECO:0008006" key="3">
    <source>
        <dbReference type="Google" id="ProtNLM"/>
    </source>
</evidence>
<dbReference type="AlphaFoldDB" id="A0A833PVQ4"/>
<sequence>MFRPVSGLTNTPLRLPGCARHPVAVVRMRAACGEAALRRAWARRVRLPLRGQHRLARLRRRQAPCFPFNCAHRSGAREHQNACECRRRCGERQGGTGRRARFRMAGARGRKPCAAVRAGGSLCYRMRRVRCSHAHSAPAVKRETGGGLPPGLCCPRNGTPPARCASPRPRPCRPRCHCPSAGREGCGLASGQPGYRPTQGASPTLAERPIRGGRMGCAFRPRPRGLRSIRHA</sequence>
<proteinExistence type="predicted"/>
<organism evidence="1 2">
    <name type="scientific">Burkholderia lata (strain ATCC 17760 / DSM 23089 / LMG 22485 / NCIMB 9086 / R18194 / 383)</name>
    <dbReference type="NCBI Taxonomy" id="482957"/>
    <lineage>
        <taxon>Bacteria</taxon>
        <taxon>Pseudomonadati</taxon>
        <taxon>Pseudomonadota</taxon>
        <taxon>Betaproteobacteria</taxon>
        <taxon>Burkholderiales</taxon>
        <taxon>Burkholderiaceae</taxon>
        <taxon>Burkholderia</taxon>
        <taxon>Burkholderia cepacia complex</taxon>
    </lineage>
</organism>
<reference evidence="2" key="1">
    <citation type="journal article" date="2020" name="MBio">
        <title>Horizontal gene transfer to a defensive symbiont with a reduced genome amongst a multipartite beetle microbiome.</title>
        <authorList>
            <person name="Waterworth S.C."/>
            <person name="Florez L.V."/>
            <person name="Rees E.R."/>
            <person name="Hertweck C."/>
            <person name="Kaltenpoth M."/>
            <person name="Kwan J.C."/>
        </authorList>
    </citation>
    <scope>NUCLEOTIDE SEQUENCE [LARGE SCALE GENOMIC DNA]</scope>
</reference>
<evidence type="ECO:0000313" key="1">
    <source>
        <dbReference type="EMBL" id="KAF1039170.1"/>
    </source>
</evidence>
<dbReference type="Proteomes" id="UP000467522">
    <property type="component" value="Unassembled WGS sequence"/>
</dbReference>
<comment type="caution">
    <text evidence="1">The sequence shown here is derived from an EMBL/GenBank/DDBJ whole genome shotgun (WGS) entry which is preliminary data.</text>
</comment>